<keyword evidence="5" id="KW-1185">Reference proteome</keyword>
<dbReference type="InterPro" id="IPR054500">
    <property type="entry name" value="Phage_fiber_rpt"/>
</dbReference>
<dbReference type="KEGG" id="pdt:Prede_2518"/>
<dbReference type="OrthoDB" id="1038579at2"/>
<dbReference type="EMBL" id="CP003369">
    <property type="protein sequence ID" value="AGB29763.1"/>
    <property type="molecule type" value="Genomic_DNA"/>
</dbReference>
<accession>F9D772</accession>
<reference evidence="1" key="2">
    <citation type="submission" date="2012-02" db="EMBL/GenBank/DDBJ databases">
        <title>Complete sequence of chromosome 2 of Prevotella dentalis DSM 3688.</title>
        <authorList>
            <consortium name="US DOE Joint Genome Institute (JGI-PGF)"/>
            <person name="Lucas S."/>
            <person name="Copeland A."/>
            <person name="Lapidus A."/>
            <person name="Glavina del Rio T."/>
            <person name="Dalin E."/>
            <person name="Tice H."/>
            <person name="Bruce D."/>
            <person name="Goodwin L."/>
            <person name="Pitluck S."/>
            <person name="Peters L."/>
            <person name="Mikhailova N."/>
            <person name="Chertkov O."/>
            <person name="Kyrpides N."/>
            <person name="Mavromatis K."/>
            <person name="Ivanova N."/>
            <person name="Brettin T."/>
            <person name="Detter J.C."/>
            <person name="Han C."/>
            <person name="Larimer F."/>
            <person name="Land M."/>
            <person name="Hauser L."/>
            <person name="Markowitz V."/>
            <person name="Cheng J.-F."/>
            <person name="Hugenholtz P."/>
            <person name="Woyke T."/>
            <person name="Wu D."/>
            <person name="Gronow S."/>
            <person name="Wellnitz S."/>
            <person name="Brambilla E."/>
            <person name="Klenk H.-P."/>
            <person name="Eisen J.A."/>
        </authorList>
    </citation>
    <scope>NUCLEOTIDE SEQUENCE</scope>
    <source>
        <strain evidence="1">DSM 3688</strain>
    </source>
</reference>
<sequence>MAITSISQLKKWFANGQHPTGDRFAAIFDSFFHKSEAYSKEELNAMLSAIPKFDYQVVETLPTTNISSTTVYIVPGTTDPTVFTEHIYKNGSWYNIGAQKISLAEYAKKADVPSVIDNLTTDDSANALSAKQGKALFEMATEYDVSAHNDGKAYTLVGTAQAARLFVKYPPSVDGDIIVSLGGNVATVSLSATHNTPALVAAAIAAEAYSGYSVSYASGNDYVDIVADSVGAKVAPGIDLGTTGAVVTIEETTAGADSAVAAVPAGFQRGGLTIAFIDALSGQHVRYSCNGEWSSNIEYWENVPNKVKYLGTLLNIINSEIGISSINLLNPNTCQIDKYLGTTGKVNSIGVNSSKKAWFISDYIQVNGMNITTSGNTSHSGVTCSFAVYDKDLNLLRAITTDTYIYQNGDAFVRTTGKYPDTIMVNYGDSLSPFVSYQTIGEILQKVQGKTNDVYTEVFEHTSNLIDINLLDNGYIDSAVHNGGGKPNYCISDFIPVRKSKNIVHGKGESAYEMNAPFNDFAVYNSSKEFLRVEKGTTYSYQEGDAFVRIAYQHINWRDALNADFKPSANYGNNYLGISGVYASAIDFLINMVARNKENISNAALKYDGDIVPIKNDIQKIKEGLFIESKNLINPDEIVPGYMIENGVAIQTSNNNYCITGFIRVKGKNIIHGNGNSATSIANQFYDIAVYDSGKKRLRNEKGTAYVYQEGDAFVRFAYNYIGWKDALGKDFKPSANYGTQYEPYIEYGKLVPQNMETTTNLVTCKVAKYVTGSDFGGYNAPSDLVVSDERITFSSPDKNKTRGISCGNFSPEGSNLVNVKFKLIKSEAEGGNKVPLTLYLYGDGHFITSKTFNEGECLFQFDAASYTVYQGYTSFSIVLAVSSSNPYYPASVIIDNLVIDDAVTDIDGKSLNEVLASIDTTAATNKKKVEELEKTVLDVKSNYLVAPNGKKYSLAINKNGQLVGIPVIPNNILFLGNSLMFGHGTYGMDATAPENDYYHRITSKLQELLGSEQLHADRLYSSPFEHSVSDQDLENYFNKLRPLLTDDVQWVNIQVGDNINTDDKFKIFKGKSGEMLASTVRSLAPNARVSWTFAWYYNQERYDAVKAICDKYGITLVDIRDLADKNGNKSHVGNVYMSTPGTRSFDYESYKDNTQTKTLLISFKVGNTLYTSDPLHYESYEDNVAEKKLSVTSTYEMTKSTGASTHPSDAGFEDIAERLLSRMGIADGL</sequence>
<dbReference type="Proteomes" id="UP000010862">
    <property type="component" value="Chromosome 2"/>
</dbReference>
<evidence type="ECO:0000313" key="3">
    <source>
        <dbReference type="EMBL" id="EGQ11438.1"/>
    </source>
</evidence>
<dbReference type="Proteomes" id="UP000007820">
    <property type="component" value="Unassembled WGS sequence"/>
</dbReference>
<evidence type="ECO:0000313" key="2">
    <source>
        <dbReference type="EMBL" id="AGB29806.1"/>
    </source>
</evidence>
<organism evidence="3 4">
    <name type="scientific">Prevotella dentalis (strain ATCC 49559 / DSM 3688 / JCM 13448 / NCTC 12043 / ES 2772)</name>
    <name type="common">Mitsuokella dentalis</name>
    <dbReference type="NCBI Taxonomy" id="908937"/>
    <lineage>
        <taxon>Bacteria</taxon>
        <taxon>Pseudomonadati</taxon>
        <taxon>Bacteroidota</taxon>
        <taxon>Bacteroidia</taxon>
        <taxon>Bacteroidales</taxon>
        <taxon>Prevotellaceae</taxon>
        <taxon>Prevotella</taxon>
    </lineage>
</organism>
<dbReference type="HOGENOM" id="CLU_267742_0_0_10"/>
<dbReference type="RefSeq" id="WP_005847830.1">
    <property type="nucleotide sequence ID" value="NC_019968.1"/>
</dbReference>
<dbReference type="KEGG" id="pdt:Prede_2571"/>
<dbReference type="EMBL" id="AFPW01000053">
    <property type="protein sequence ID" value="EGQ11438.1"/>
    <property type="molecule type" value="Genomic_DNA"/>
</dbReference>
<dbReference type="PATRIC" id="fig|908937.9.peg.2661"/>
<name>F9D772_PREDD</name>
<dbReference type="SUPFAM" id="SSF52266">
    <property type="entry name" value="SGNH hydrolase"/>
    <property type="match status" value="1"/>
</dbReference>
<dbReference type="STRING" id="908937.Prede_2518"/>
<dbReference type="AlphaFoldDB" id="F9D772"/>
<gene>
    <name evidence="1" type="ordered locus">Prede_2518</name>
    <name evidence="2" type="ordered locus">Prede_2571</name>
    <name evidence="3" type="ORF">HMPREF9136_2700</name>
</gene>
<evidence type="ECO:0000313" key="4">
    <source>
        <dbReference type="Proteomes" id="UP000007820"/>
    </source>
</evidence>
<reference evidence="3 4" key="1">
    <citation type="submission" date="2011-04" db="EMBL/GenBank/DDBJ databases">
        <authorList>
            <person name="Muzny D."/>
            <person name="Qin X."/>
            <person name="Deng J."/>
            <person name="Jiang H."/>
            <person name="Liu Y."/>
            <person name="Qu J."/>
            <person name="Song X.-Z."/>
            <person name="Zhang L."/>
            <person name="Thornton R."/>
            <person name="Coyle M."/>
            <person name="Francisco L."/>
            <person name="Jackson L."/>
            <person name="Javaid M."/>
            <person name="Korchina V."/>
            <person name="Kovar C."/>
            <person name="Mata R."/>
            <person name="Mathew T."/>
            <person name="Ngo R."/>
            <person name="Nguyen L."/>
            <person name="Nguyen N."/>
            <person name="Okwuonu G."/>
            <person name="Ongeri F."/>
            <person name="Pham C."/>
            <person name="Simmons D."/>
            <person name="Wilczek-Boney K."/>
            <person name="Hale W."/>
            <person name="Jakkamsetti A."/>
            <person name="Pham P."/>
            <person name="Ruth R."/>
            <person name="San Lucas F."/>
            <person name="Warren J."/>
            <person name="Zhang J."/>
            <person name="Zhao Z."/>
            <person name="Zhou C."/>
            <person name="Zhu D."/>
            <person name="Lee S."/>
            <person name="Bess C."/>
            <person name="Blankenburg K."/>
            <person name="Forbes L."/>
            <person name="Fu Q."/>
            <person name="Gubbala S."/>
            <person name="Hirani K."/>
            <person name="Jayaseelan J.C."/>
            <person name="Lara F."/>
            <person name="Munidasa M."/>
            <person name="Palculict T."/>
            <person name="Patil S."/>
            <person name="Pu L.-L."/>
            <person name="Saada N."/>
            <person name="Tang L."/>
            <person name="Weissenberger G."/>
            <person name="Zhu Y."/>
            <person name="Hemphill L."/>
            <person name="Shang Y."/>
            <person name="Youmans B."/>
            <person name="Ayvaz T."/>
            <person name="Ross M."/>
            <person name="Santibanez J."/>
            <person name="Aqrawi P."/>
            <person name="Gross S."/>
            <person name="Joshi V."/>
            <person name="Fowler G."/>
            <person name="Nazareth L."/>
            <person name="Reid J."/>
            <person name="Worley K."/>
            <person name="Petrosino J."/>
            <person name="Highlander S."/>
            <person name="Gibbs R."/>
        </authorList>
    </citation>
    <scope>NUCLEOTIDE SEQUENCE [LARGE SCALE GENOMIC DNA]</scope>
    <source>
        <strain evidence="3 4">DSM 3688</strain>
    </source>
</reference>
<evidence type="ECO:0000313" key="1">
    <source>
        <dbReference type="EMBL" id="AGB29763.1"/>
    </source>
</evidence>
<dbReference type="Pfam" id="PF22337">
    <property type="entry name" value="Phage_fiber_rpt"/>
    <property type="match status" value="1"/>
</dbReference>
<proteinExistence type="predicted"/>
<evidence type="ECO:0000313" key="5">
    <source>
        <dbReference type="Proteomes" id="UP000010862"/>
    </source>
</evidence>
<protein>
    <submittedName>
        <fullName evidence="3">Uncharacterized protein</fullName>
    </submittedName>
</protein>
<dbReference type="eggNOG" id="ENOG5032US1">
    <property type="taxonomic scope" value="Bacteria"/>
</dbReference>
<dbReference type="EMBL" id="CP003369">
    <property type="protein sequence ID" value="AGB29806.1"/>
    <property type="molecule type" value="Genomic_DNA"/>
</dbReference>